<comment type="caution">
    <text evidence="1">The sequence shown here is derived from an EMBL/GenBank/DDBJ whole genome shotgun (WGS) entry which is preliminary data.</text>
</comment>
<proteinExistence type="predicted"/>
<name>A0A9D4RFU7_DREPO</name>
<sequence length="68" mass="7641">MSRGRKRKQVETLEETLEDNTRFLQPDQDIWVIGDSIPYLSGFRALQTANSDLKTPTENKSVGGACAR</sequence>
<dbReference type="Proteomes" id="UP000828390">
    <property type="component" value="Unassembled WGS sequence"/>
</dbReference>
<keyword evidence="2" id="KW-1185">Reference proteome</keyword>
<evidence type="ECO:0000313" key="2">
    <source>
        <dbReference type="Proteomes" id="UP000828390"/>
    </source>
</evidence>
<accession>A0A9D4RFU7</accession>
<reference evidence="1" key="2">
    <citation type="submission" date="2020-11" db="EMBL/GenBank/DDBJ databases">
        <authorList>
            <person name="McCartney M.A."/>
            <person name="Auch B."/>
            <person name="Kono T."/>
            <person name="Mallez S."/>
            <person name="Becker A."/>
            <person name="Gohl D.M."/>
            <person name="Silverstein K.A.T."/>
            <person name="Koren S."/>
            <person name="Bechman K.B."/>
            <person name="Herman A."/>
            <person name="Abrahante J.E."/>
            <person name="Garbe J."/>
        </authorList>
    </citation>
    <scope>NUCLEOTIDE SEQUENCE</scope>
    <source>
        <strain evidence="1">Duluth1</strain>
        <tissue evidence="1">Whole animal</tissue>
    </source>
</reference>
<evidence type="ECO:0000313" key="1">
    <source>
        <dbReference type="EMBL" id="KAH3866956.1"/>
    </source>
</evidence>
<gene>
    <name evidence="1" type="ORF">DPMN_030080</name>
</gene>
<dbReference type="EMBL" id="JAIWYP010000002">
    <property type="protein sequence ID" value="KAH3866956.1"/>
    <property type="molecule type" value="Genomic_DNA"/>
</dbReference>
<organism evidence="1 2">
    <name type="scientific">Dreissena polymorpha</name>
    <name type="common">Zebra mussel</name>
    <name type="synonym">Mytilus polymorpha</name>
    <dbReference type="NCBI Taxonomy" id="45954"/>
    <lineage>
        <taxon>Eukaryota</taxon>
        <taxon>Metazoa</taxon>
        <taxon>Spiralia</taxon>
        <taxon>Lophotrochozoa</taxon>
        <taxon>Mollusca</taxon>
        <taxon>Bivalvia</taxon>
        <taxon>Autobranchia</taxon>
        <taxon>Heteroconchia</taxon>
        <taxon>Euheterodonta</taxon>
        <taxon>Imparidentia</taxon>
        <taxon>Neoheterodontei</taxon>
        <taxon>Myida</taxon>
        <taxon>Dreissenoidea</taxon>
        <taxon>Dreissenidae</taxon>
        <taxon>Dreissena</taxon>
    </lineage>
</organism>
<reference evidence="1" key="1">
    <citation type="journal article" date="2019" name="bioRxiv">
        <title>The Genome of the Zebra Mussel, Dreissena polymorpha: A Resource for Invasive Species Research.</title>
        <authorList>
            <person name="McCartney M.A."/>
            <person name="Auch B."/>
            <person name="Kono T."/>
            <person name="Mallez S."/>
            <person name="Zhang Y."/>
            <person name="Obille A."/>
            <person name="Becker A."/>
            <person name="Abrahante J.E."/>
            <person name="Garbe J."/>
            <person name="Badalamenti J.P."/>
            <person name="Herman A."/>
            <person name="Mangelson H."/>
            <person name="Liachko I."/>
            <person name="Sullivan S."/>
            <person name="Sone E.D."/>
            <person name="Koren S."/>
            <person name="Silverstein K.A.T."/>
            <person name="Beckman K.B."/>
            <person name="Gohl D.M."/>
        </authorList>
    </citation>
    <scope>NUCLEOTIDE SEQUENCE</scope>
    <source>
        <strain evidence="1">Duluth1</strain>
        <tissue evidence="1">Whole animal</tissue>
    </source>
</reference>
<protein>
    <submittedName>
        <fullName evidence="1">Uncharacterized protein</fullName>
    </submittedName>
</protein>
<dbReference type="AlphaFoldDB" id="A0A9D4RFU7"/>